<evidence type="ECO:0000313" key="2">
    <source>
        <dbReference type="EMBL" id="CAA9481404.1"/>
    </source>
</evidence>
<dbReference type="EMBL" id="CADCVP010000100">
    <property type="protein sequence ID" value="CAA9481404.1"/>
    <property type="molecule type" value="Genomic_DNA"/>
</dbReference>
<feature type="non-terminal residue" evidence="2">
    <location>
        <position position="1"/>
    </location>
</feature>
<dbReference type="GO" id="GO:0004364">
    <property type="term" value="F:glutathione transferase activity"/>
    <property type="evidence" value="ECO:0007669"/>
    <property type="project" value="UniProtKB-EC"/>
</dbReference>
<name>A0A6J4RUL0_9ACTN</name>
<feature type="compositionally biased region" description="Low complexity" evidence="1">
    <location>
        <begin position="127"/>
        <end position="166"/>
    </location>
</feature>
<organism evidence="2">
    <name type="scientific">uncultured Solirubrobacteraceae bacterium</name>
    <dbReference type="NCBI Taxonomy" id="1162706"/>
    <lineage>
        <taxon>Bacteria</taxon>
        <taxon>Bacillati</taxon>
        <taxon>Actinomycetota</taxon>
        <taxon>Thermoleophilia</taxon>
        <taxon>Solirubrobacterales</taxon>
        <taxon>Solirubrobacteraceae</taxon>
        <taxon>environmental samples</taxon>
    </lineage>
</organism>
<keyword evidence="2" id="KW-0808">Transferase</keyword>
<feature type="region of interest" description="Disordered" evidence="1">
    <location>
        <begin position="31"/>
        <end position="70"/>
    </location>
</feature>
<sequence length="201" mass="21359">CCSTTRASRAIATRSACSWRTSVSTTTFTSSTSSTARIARKSSGISIPRCGSRRSSSMTAARWPSPTRSSCISRRGRAFYRTIATSARKSSSGCSSSSTATSRTWRSSGSGLPTPVIPLRRTRSRRAASTATRRSTRWRSTSPRAASWSPSDSRSPTSRCTPTPMSGTRAASTSRLIRPFAAGWSASPPKTATCSSASHTI</sequence>
<feature type="non-terminal residue" evidence="2">
    <location>
        <position position="201"/>
    </location>
</feature>
<reference evidence="2" key="1">
    <citation type="submission" date="2020-02" db="EMBL/GenBank/DDBJ databases">
        <authorList>
            <person name="Meier V. D."/>
        </authorList>
    </citation>
    <scope>NUCLEOTIDE SEQUENCE</scope>
    <source>
        <strain evidence="2">AVDCRST_MAG69</strain>
    </source>
</reference>
<dbReference type="AlphaFoldDB" id="A0A6J4RUL0"/>
<protein>
    <submittedName>
        <fullName evidence="2">Glutathione S-transferase, unnamed subgroup</fullName>
        <ecNumber evidence="2">2.5.1.18</ecNumber>
    </submittedName>
</protein>
<gene>
    <name evidence="2" type="ORF">AVDCRST_MAG69-798</name>
</gene>
<evidence type="ECO:0000256" key="1">
    <source>
        <dbReference type="SAM" id="MobiDB-lite"/>
    </source>
</evidence>
<feature type="region of interest" description="Disordered" evidence="1">
    <location>
        <begin position="89"/>
        <end position="201"/>
    </location>
</feature>
<proteinExistence type="predicted"/>
<dbReference type="EC" id="2.5.1.18" evidence="2"/>
<feature type="compositionally biased region" description="Polar residues" evidence="1">
    <location>
        <begin position="188"/>
        <end position="201"/>
    </location>
</feature>
<accession>A0A6J4RUL0</accession>
<feature type="compositionally biased region" description="Low complexity" evidence="1">
    <location>
        <begin position="89"/>
        <end position="111"/>
    </location>
</feature>